<reference evidence="6" key="1">
    <citation type="submission" date="2012-09" db="EMBL/GenBank/DDBJ databases">
        <authorList>
            <person name="Martin A.A."/>
        </authorList>
    </citation>
    <scope>NUCLEOTIDE SEQUENCE</scope>
</reference>
<dbReference type="Pfam" id="PF01060">
    <property type="entry name" value="TTR-52"/>
    <property type="match status" value="1"/>
</dbReference>
<comment type="subcellular location">
    <subcellularLocation>
        <location evidence="1">Secreted</location>
    </subcellularLocation>
</comment>
<evidence type="ECO:0000256" key="1">
    <source>
        <dbReference type="ARBA" id="ARBA00004613"/>
    </source>
</evidence>
<dbReference type="Proteomes" id="UP000035642">
    <property type="component" value="Unassembled WGS sequence"/>
</dbReference>
<dbReference type="AlphaFoldDB" id="A0A0K0D084"/>
<keyword evidence="4 5" id="KW-0732">Signal</keyword>
<evidence type="ECO:0000256" key="5">
    <source>
        <dbReference type="SAM" id="SignalP"/>
    </source>
</evidence>
<reference evidence="7" key="2">
    <citation type="submission" date="2017-02" db="UniProtKB">
        <authorList>
            <consortium name="WormBaseParasite"/>
        </authorList>
    </citation>
    <scope>IDENTIFICATION</scope>
</reference>
<evidence type="ECO:0000256" key="4">
    <source>
        <dbReference type="ARBA" id="ARBA00022729"/>
    </source>
</evidence>
<evidence type="ECO:0000256" key="2">
    <source>
        <dbReference type="ARBA" id="ARBA00010112"/>
    </source>
</evidence>
<keyword evidence="3" id="KW-0964">Secreted</keyword>
<protein>
    <submittedName>
        <fullName evidence="7">Transthyretin-like family protein</fullName>
    </submittedName>
</protein>
<dbReference type="GO" id="GO:0005576">
    <property type="term" value="C:extracellular region"/>
    <property type="evidence" value="ECO:0007669"/>
    <property type="project" value="UniProtKB-SubCell"/>
</dbReference>
<evidence type="ECO:0000313" key="7">
    <source>
        <dbReference type="WBParaSite" id="ACAC_0000346301-mRNA-1"/>
    </source>
</evidence>
<dbReference type="WBParaSite" id="ACAC_0000346301-mRNA-1">
    <property type="protein sequence ID" value="ACAC_0000346301-mRNA-1"/>
    <property type="gene ID" value="ACAC_0000346301"/>
</dbReference>
<proteinExistence type="inferred from homology"/>
<dbReference type="PANTHER" id="PTHR21700">
    <property type="entry name" value="TRANSTHYRETIN-LIKE FAMILY PROTEIN-RELATED"/>
    <property type="match status" value="1"/>
</dbReference>
<accession>A0A0K0D084</accession>
<evidence type="ECO:0000256" key="3">
    <source>
        <dbReference type="ARBA" id="ARBA00022525"/>
    </source>
</evidence>
<feature type="signal peptide" evidence="5">
    <location>
        <begin position="1"/>
        <end position="17"/>
    </location>
</feature>
<organism evidence="6 7">
    <name type="scientific">Angiostrongylus cantonensis</name>
    <name type="common">Rat lungworm</name>
    <dbReference type="NCBI Taxonomy" id="6313"/>
    <lineage>
        <taxon>Eukaryota</taxon>
        <taxon>Metazoa</taxon>
        <taxon>Ecdysozoa</taxon>
        <taxon>Nematoda</taxon>
        <taxon>Chromadorea</taxon>
        <taxon>Rhabditida</taxon>
        <taxon>Rhabditina</taxon>
        <taxon>Rhabditomorpha</taxon>
        <taxon>Strongyloidea</taxon>
        <taxon>Metastrongylidae</taxon>
        <taxon>Angiostrongylus</taxon>
    </lineage>
</organism>
<dbReference type="GO" id="GO:0009986">
    <property type="term" value="C:cell surface"/>
    <property type="evidence" value="ECO:0007669"/>
    <property type="project" value="InterPro"/>
</dbReference>
<comment type="similarity">
    <text evidence="2">Belongs to the nematode transthyretin-like family.</text>
</comment>
<name>A0A0K0D084_ANGCA</name>
<dbReference type="InterPro" id="IPR001534">
    <property type="entry name" value="Transthyretin-like"/>
</dbReference>
<evidence type="ECO:0000313" key="6">
    <source>
        <dbReference type="Proteomes" id="UP000035642"/>
    </source>
</evidence>
<feature type="chain" id="PRO_5005326646" evidence="5">
    <location>
        <begin position="18"/>
        <end position="140"/>
    </location>
</feature>
<keyword evidence="6" id="KW-1185">Reference proteome</keyword>
<dbReference type="PANTHER" id="PTHR21700:SF28">
    <property type="entry name" value="TRANSTHYRETIN-LIKE FAMILY PROTEIN"/>
    <property type="match status" value="1"/>
</dbReference>
<sequence length="140" mass="15484">MLNNIILLLSLVEVAHSFGRTQSTAVEGVLKCGDEQAEGVLVKLYEDDTLTPDDLMDSAETDSYGKFKVSGSSDEVSEIEPKLNIYHDCDDGIMPCQRKLTVFIPSEYITTAKQPAKVFNLGILQLAGRYPDEERDCLHA</sequence>
<dbReference type="InterPro" id="IPR038479">
    <property type="entry name" value="Transthyretin-like_sf"/>
</dbReference>
<dbReference type="Gene3D" id="2.60.40.3330">
    <property type="match status" value="1"/>
</dbReference>